<dbReference type="CDD" id="cd14240">
    <property type="entry name" value="GAT_GGA3"/>
    <property type="match status" value="1"/>
</dbReference>
<dbReference type="FunFam" id="1.25.40.90:FF:000011">
    <property type="entry name" value="ADP-ribosylation factor-binding protein GGA3 isoform X1"/>
    <property type="match status" value="1"/>
</dbReference>
<evidence type="ECO:0000256" key="3">
    <source>
        <dbReference type="ARBA" id="ARBA00008099"/>
    </source>
</evidence>
<dbReference type="SUPFAM" id="SSF49348">
    <property type="entry name" value="Clathrin adaptor appendage domain"/>
    <property type="match status" value="1"/>
</dbReference>
<feature type="region of interest" description="Disordered" evidence="9">
    <location>
        <begin position="407"/>
        <end position="426"/>
    </location>
</feature>
<keyword evidence="4" id="KW-0813">Transport</keyword>
<dbReference type="PROSITE" id="PS50179">
    <property type="entry name" value="VHS"/>
    <property type="match status" value="1"/>
</dbReference>
<evidence type="ECO:0000259" key="12">
    <source>
        <dbReference type="PROSITE" id="PS50909"/>
    </source>
</evidence>
<protein>
    <submittedName>
        <fullName evidence="13">Golgi associated, gamma adaptin ear containing, ARF binding protein 3</fullName>
    </submittedName>
</protein>
<dbReference type="GO" id="GO:0031901">
    <property type="term" value="C:early endosome membrane"/>
    <property type="evidence" value="ECO:0007669"/>
    <property type="project" value="UniProtKB-SubCell"/>
</dbReference>
<dbReference type="Gene3D" id="1.20.58.160">
    <property type="match status" value="1"/>
</dbReference>
<dbReference type="Pfam" id="PF02883">
    <property type="entry name" value="Alpha_adaptinC2"/>
    <property type="match status" value="1"/>
</dbReference>
<dbReference type="GO" id="GO:0031267">
    <property type="term" value="F:small GTPase binding"/>
    <property type="evidence" value="ECO:0007669"/>
    <property type="project" value="InterPro"/>
</dbReference>
<keyword evidence="14" id="KW-1185">Reference proteome</keyword>
<keyword evidence="5" id="KW-0967">Endosome</keyword>
<name>A0A667Y9J5_9TELE</name>
<dbReference type="InterPro" id="IPR038425">
    <property type="entry name" value="GAT_sf"/>
</dbReference>
<dbReference type="Gene3D" id="2.60.40.1230">
    <property type="match status" value="1"/>
</dbReference>
<evidence type="ECO:0000313" key="13">
    <source>
        <dbReference type="Ensembl" id="ENSMMDP00005020804.1"/>
    </source>
</evidence>
<dbReference type="FunFam" id="2.60.40.1230:FF:000001">
    <property type="entry name" value="ADP-ribosylation factor-binding protein GGA1 isoform 1"/>
    <property type="match status" value="1"/>
</dbReference>
<dbReference type="SUPFAM" id="SSF89009">
    <property type="entry name" value="GAT-like domain"/>
    <property type="match status" value="1"/>
</dbReference>
<sequence>MAYQEGESLESWLNKATHPTNRQEDWEYIIGFCDQINKELEGPQIAVKLLVHKIHSPQEWEALQALTVLEACMKNCGRRFHNEIGKYRFLNELIKVVSPKYMGDNVPEKVKTKIIEMLYSWTVAFPNEAKISEAYQTLRRQGLVTTDPELPLDKTLIPSPPTRPKNPVFDNEDMGKALNVILRTIFQDMFCCCCLCQDDARVQKVTKRMHTLEEVNINVKLLTEMLSHYDKDSSTDSDKEIIKELYERCDKLRRTAFKMATETEDNDASLGDILQASDDLSRVINSYKKIVEGQPINGDSEKPGSTAGLGEGGETHIACAHTCTLIYFMYEFFDEGFELNLFFFLNNPSISVLETRTLGTNCYILNVIFSLPGQMSTGSSFGMPAAAPPSVPGQGAALSSSSLLQGTMPGSPAVSHAKAQSLGSAPGSPLFRSLSPCHPPLQGSPARGPEISLGNVHVPLEAVRPSKVLPVTAYDKDGVRVLLNFASDCPPGRPDVLIMVVSMLNTAPLPVHNVVLQAAVPKSMKVKLQPPSGTELAPFNPILPPASITQIMLLANPAKEKVRLRYKLAFTLGERLCNEVGEVDQFPPPESWGFL</sequence>
<dbReference type="SMART" id="SM00809">
    <property type="entry name" value="Alpha_adaptinC2"/>
    <property type="match status" value="1"/>
</dbReference>
<reference evidence="13" key="3">
    <citation type="submission" date="2025-09" db="UniProtKB">
        <authorList>
            <consortium name="Ensembl"/>
        </authorList>
    </citation>
    <scope>IDENTIFICATION</scope>
</reference>
<dbReference type="Gene3D" id="1.25.40.90">
    <property type="match status" value="1"/>
</dbReference>
<dbReference type="InterPro" id="IPR027422">
    <property type="entry name" value="GGA1-3"/>
</dbReference>
<dbReference type="InterPro" id="IPR002014">
    <property type="entry name" value="VHS_dom"/>
</dbReference>
<evidence type="ECO:0000256" key="5">
    <source>
        <dbReference type="ARBA" id="ARBA00022753"/>
    </source>
</evidence>
<feature type="region of interest" description="Disordered" evidence="9">
    <location>
        <begin position="150"/>
        <end position="170"/>
    </location>
</feature>
<dbReference type="InterPro" id="IPR044111">
    <property type="entry name" value="GAT_GGA3"/>
</dbReference>
<dbReference type="InterPro" id="IPR008942">
    <property type="entry name" value="ENTH_VHS"/>
</dbReference>
<dbReference type="GO" id="GO:0034394">
    <property type="term" value="P:protein localization to cell surface"/>
    <property type="evidence" value="ECO:0007669"/>
    <property type="project" value="TreeGrafter"/>
</dbReference>
<dbReference type="GO" id="GO:0043130">
    <property type="term" value="F:ubiquitin binding"/>
    <property type="evidence" value="ECO:0007669"/>
    <property type="project" value="InterPro"/>
</dbReference>
<evidence type="ECO:0000256" key="1">
    <source>
        <dbReference type="ARBA" id="ARBA00004150"/>
    </source>
</evidence>
<reference evidence="13" key="2">
    <citation type="submission" date="2025-08" db="UniProtKB">
        <authorList>
            <consortium name="Ensembl"/>
        </authorList>
    </citation>
    <scope>IDENTIFICATION</scope>
</reference>
<dbReference type="PANTHER" id="PTHR45905">
    <property type="entry name" value="GOLGI-LOCALIZED, GAMMA-ADAPTIN EAR CONTAINING, ARF BINDING PROTEIN"/>
    <property type="match status" value="1"/>
</dbReference>
<evidence type="ECO:0000256" key="9">
    <source>
        <dbReference type="SAM" id="MobiDB-lite"/>
    </source>
</evidence>
<proteinExistence type="inferred from homology"/>
<evidence type="ECO:0000259" key="10">
    <source>
        <dbReference type="PROSITE" id="PS50179"/>
    </source>
</evidence>
<dbReference type="AlphaFoldDB" id="A0A667Y9J5"/>
<evidence type="ECO:0000256" key="6">
    <source>
        <dbReference type="ARBA" id="ARBA00022843"/>
    </source>
</evidence>
<gene>
    <name evidence="13" type="primary">GGA3</name>
    <name evidence="13" type="synonym">gga3b</name>
</gene>
<accession>A0A667Y9J5</accession>
<feature type="domain" description="GAT" evidence="12">
    <location>
        <begin position="203"/>
        <end position="292"/>
    </location>
</feature>
<organism evidence="13 14">
    <name type="scientific">Myripristis murdjan</name>
    <name type="common">pinecone soldierfish</name>
    <dbReference type="NCBI Taxonomy" id="586833"/>
    <lineage>
        <taxon>Eukaryota</taxon>
        <taxon>Metazoa</taxon>
        <taxon>Chordata</taxon>
        <taxon>Craniata</taxon>
        <taxon>Vertebrata</taxon>
        <taxon>Euteleostomi</taxon>
        <taxon>Actinopterygii</taxon>
        <taxon>Neopterygii</taxon>
        <taxon>Teleostei</taxon>
        <taxon>Neoteleostei</taxon>
        <taxon>Acanthomorphata</taxon>
        <taxon>Holocentriformes</taxon>
        <taxon>Holocentridae</taxon>
        <taxon>Myripristis</taxon>
    </lineage>
</organism>
<feature type="domain" description="GAE" evidence="11">
    <location>
        <begin position="466"/>
        <end position="587"/>
    </location>
</feature>
<dbReference type="GO" id="GO:0006893">
    <property type="term" value="P:Golgi to plasma membrane transport"/>
    <property type="evidence" value="ECO:0007669"/>
    <property type="project" value="TreeGrafter"/>
</dbReference>
<dbReference type="GO" id="GO:0006886">
    <property type="term" value="P:intracellular protein transport"/>
    <property type="evidence" value="ECO:0007669"/>
    <property type="project" value="InterPro"/>
</dbReference>
<dbReference type="InterPro" id="IPR004152">
    <property type="entry name" value="GAT_dom"/>
</dbReference>
<evidence type="ECO:0000256" key="4">
    <source>
        <dbReference type="ARBA" id="ARBA00022448"/>
    </source>
</evidence>
<dbReference type="InterPro" id="IPR013041">
    <property type="entry name" value="Clathrin_app_Ig-like_sf"/>
</dbReference>
<evidence type="ECO:0000256" key="8">
    <source>
        <dbReference type="ARBA" id="ARBA00023034"/>
    </source>
</evidence>
<feature type="domain" description="VHS" evidence="10">
    <location>
        <begin position="16"/>
        <end position="146"/>
    </location>
</feature>
<keyword evidence="8" id="KW-0333">Golgi apparatus</keyword>
<dbReference type="InterPro" id="IPR008152">
    <property type="entry name" value="Clathrin_a/b/g-adaptin_app_Ig"/>
</dbReference>
<keyword evidence="6" id="KW-0832">Ubl conjugation</keyword>
<reference evidence="13" key="1">
    <citation type="submission" date="2019-06" db="EMBL/GenBank/DDBJ databases">
        <authorList>
            <consortium name="Wellcome Sanger Institute Data Sharing"/>
        </authorList>
    </citation>
    <scope>NUCLEOTIDE SEQUENCE [LARGE SCALE GENOMIC DNA]</scope>
</reference>
<dbReference type="PANTHER" id="PTHR45905:SF3">
    <property type="entry name" value="ADP-RIBOSYLATION FACTOR-BINDING PROTEIN GGA3"/>
    <property type="match status" value="1"/>
</dbReference>
<comment type="similarity">
    <text evidence="3">Belongs to the GGA protein family.</text>
</comment>
<evidence type="ECO:0000256" key="7">
    <source>
        <dbReference type="ARBA" id="ARBA00022927"/>
    </source>
</evidence>
<dbReference type="Proteomes" id="UP000472263">
    <property type="component" value="Chromosome 8"/>
</dbReference>
<dbReference type="PROSITE" id="PS50909">
    <property type="entry name" value="GAT"/>
    <property type="match status" value="1"/>
</dbReference>
<keyword evidence="7" id="KW-0653">Protein transport</keyword>
<dbReference type="InterPro" id="IPR008153">
    <property type="entry name" value="GAE_dom"/>
</dbReference>
<dbReference type="GO" id="GO:0035091">
    <property type="term" value="F:phosphatidylinositol binding"/>
    <property type="evidence" value="ECO:0007669"/>
    <property type="project" value="InterPro"/>
</dbReference>
<evidence type="ECO:0000259" key="11">
    <source>
        <dbReference type="PROSITE" id="PS50180"/>
    </source>
</evidence>
<dbReference type="SUPFAM" id="SSF48464">
    <property type="entry name" value="ENTH/VHS domain"/>
    <property type="match status" value="1"/>
</dbReference>
<evidence type="ECO:0000313" key="14">
    <source>
        <dbReference type="Proteomes" id="UP000472263"/>
    </source>
</evidence>
<dbReference type="GO" id="GO:0005802">
    <property type="term" value="C:trans-Golgi network"/>
    <property type="evidence" value="ECO:0007669"/>
    <property type="project" value="InterPro"/>
</dbReference>
<dbReference type="Ensembl" id="ENSMMDT00005021288.1">
    <property type="protein sequence ID" value="ENSMMDP00005020804.1"/>
    <property type="gene ID" value="ENSMMDG00005007472.1"/>
</dbReference>
<dbReference type="SMART" id="SM00288">
    <property type="entry name" value="VHS"/>
    <property type="match status" value="1"/>
</dbReference>
<comment type="subcellular location">
    <subcellularLocation>
        <location evidence="2">Early endosome membrane</location>
        <topology evidence="2">Peripheral membrane protein</topology>
    </subcellularLocation>
    <subcellularLocation>
        <location evidence="1">Golgi apparatus</location>
        <location evidence="1">trans-Golgi network membrane</location>
        <topology evidence="1">Peripheral membrane protein</topology>
    </subcellularLocation>
</comment>
<dbReference type="Pfam" id="PF00790">
    <property type="entry name" value="VHS"/>
    <property type="match status" value="1"/>
</dbReference>
<dbReference type="GeneTree" id="ENSGT00940000157333"/>
<dbReference type="PROSITE" id="PS50180">
    <property type="entry name" value="GAE"/>
    <property type="match status" value="1"/>
</dbReference>
<dbReference type="Pfam" id="PF03127">
    <property type="entry name" value="GAT"/>
    <property type="match status" value="1"/>
</dbReference>
<evidence type="ECO:0000256" key="2">
    <source>
        <dbReference type="ARBA" id="ARBA00004220"/>
    </source>
</evidence>